<name>E4TIU2_CALNY</name>
<feature type="transmembrane region" description="Helical" evidence="8">
    <location>
        <begin position="21"/>
        <end position="46"/>
    </location>
</feature>
<dbReference type="eggNOG" id="COG4591">
    <property type="taxonomic scope" value="Bacteria"/>
</dbReference>
<evidence type="ECO:0000256" key="3">
    <source>
        <dbReference type="ARBA" id="ARBA00022448"/>
    </source>
</evidence>
<dbReference type="InterPro" id="IPR003838">
    <property type="entry name" value="ABC3_permease_C"/>
</dbReference>
<dbReference type="Pfam" id="PF02687">
    <property type="entry name" value="FtsX"/>
    <property type="match status" value="1"/>
</dbReference>
<evidence type="ECO:0000256" key="6">
    <source>
        <dbReference type="ARBA" id="ARBA00022989"/>
    </source>
</evidence>
<evidence type="ECO:0000256" key="4">
    <source>
        <dbReference type="ARBA" id="ARBA00022475"/>
    </source>
</evidence>
<dbReference type="KEGG" id="cni:Calni_0133"/>
<keyword evidence="12" id="KW-1185">Reference proteome</keyword>
<evidence type="ECO:0008006" key="13">
    <source>
        <dbReference type="Google" id="ProtNLM"/>
    </source>
</evidence>
<evidence type="ECO:0000259" key="9">
    <source>
        <dbReference type="Pfam" id="PF02687"/>
    </source>
</evidence>
<feature type="domain" description="ABC3 transporter permease C-terminal" evidence="9">
    <location>
        <begin position="277"/>
        <end position="402"/>
    </location>
</feature>
<keyword evidence="5 8" id="KW-0812">Transmembrane</keyword>
<evidence type="ECO:0000256" key="2">
    <source>
        <dbReference type="ARBA" id="ARBA00005236"/>
    </source>
</evidence>
<feature type="domain" description="MacB-like periplasmic core" evidence="10">
    <location>
        <begin position="25"/>
        <end position="245"/>
    </location>
</feature>
<dbReference type="InterPro" id="IPR025857">
    <property type="entry name" value="MacB_PCD"/>
</dbReference>
<dbReference type="GO" id="GO:0098797">
    <property type="term" value="C:plasma membrane protein complex"/>
    <property type="evidence" value="ECO:0007669"/>
    <property type="project" value="TreeGrafter"/>
</dbReference>
<keyword evidence="6 8" id="KW-1133">Transmembrane helix</keyword>
<reference evidence="11 12" key="2">
    <citation type="journal article" date="2011" name="Stand. Genomic Sci.">
        <title>Complete genome sequence of Calditerrivibrio nitroreducens type strain (Yu37-1).</title>
        <authorList>
            <person name="Pitluck S."/>
            <person name="Sikorski J."/>
            <person name="Zeytun A."/>
            <person name="Lapidus A."/>
            <person name="Nolan M."/>
            <person name="Lucas S."/>
            <person name="Hammon N."/>
            <person name="Deshpande S."/>
            <person name="Cheng J.F."/>
            <person name="Tapia R."/>
            <person name="Han C."/>
            <person name="Goodwin L."/>
            <person name="Liolios K."/>
            <person name="Pagani I."/>
            <person name="Ivanova N."/>
            <person name="Mavromatis K."/>
            <person name="Pati A."/>
            <person name="Chen A."/>
            <person name="Palaniappan K."/>
            <person name="Hauser L."/>
            <person name="Chang Y.J."/>
            <person name="Jeffries C.D."/>
            <person name="Detter J.C."/>
            <person name="Brambilla E."/>
            <person name="Djao O.D."/>
            <person name="Rohde M."/>
            <person name="Spring S."/>
            <person name="Goker M."/>
            <person name="Woyke T."/>
            <person name="Bristow J."/>
            <person name="Eisen J.A."/>
            <person name="Markowitz V."/>
            <person name="Hugenholtz P."/>
            <person name="Kyrpides N.C."/>
            <person name="Klenk H.P."/>
            <person name="Land M."/>
        </authorList>
    </citation>
    <scope>NUCLEOTIDE SEQUENCE [LARGE SCALE GENOMIC DNA]</scope>
    <source>
        <strain evidence="12">DSM 19672 / NBRC 101217 / Yu37-1</strain>
    </source>
</reference>
<dbReference type="AlphaFoldDB" id="E4TIU2"/>
<feature type="transmembrane region" description="Helical" evidence="8">
    <location>
        <begin position="326"/>
        <end position="350"/>
    </location>
</feature>
<evidence type="ECO:0000256" key="5">
    <source>
        <dbReference type="ARBA" id="ARBA00022692"/>
    </source>
</evidence>
<protein>
    <recommendedName>
        <fullName evidence="13">Lipoprotein-releasing system transmembrane subunit LolC</fullName>
    </recommendedName>
</protein>
<organism evidence="11 12">
    <name type="scientific">Calditerrivibrio nitroreducens (strain DSM 19672 / NBRC 101217 / Yu37-1)</name>
    <dbReference type="NCBI Taxonomy" id="768670"/>
    <lineage>
        <taxon>Bacteria</taxon>
        <taxon>Pseudomonadati</taxon>
        <taxon>Deferribacterota</taxon>
        <taxon>Deferribacteres</taxon>
        <taxon>Deferribacterales</taxon>
        <taxon>Calditerrivibrionaceae</taxon>
    </lineage>
</organism>
<accession>E4TIU2</accession>
<evidence type="ECO:0000256" key="7">
    <source>
        <dbReference type="ARBA" id="ARBA00023136"/>
    </source>
</evidence>
<comment type="similarity">
    <text evidence="2">Belongs to the ABC-4 integral membrane protein family. LolC/E subfamily.</text>
</comment>
<dbReference type="Pfam" id="PF12704">
    <property type="entry name" value="MacB_PCD"/>
    <property type="match status" value="1"/>
</dbReference>
<keyword evidence="4" id="KW-1003">Cell membrane</keyword>
<dbReference type="PANTHER" id="PTHR30489">
    <property type="entry name" value="LIPOPROTEIN-RELEASING SYSTEM TRANSMEMBRANE PROTEIN LOLE"/>
    <property type="match status" value="1"/>
</dbReference>
<feature type="transmembrane region" description="Helical" evidence="8">
    <location>
        <begin position="370"/>
        <end position="392"/>
    </location>
</feature>
<dbReference type="HOGENOM" id="CLU_000604_8_1_0"/>
<feature type="transmembrane region" description="Helical" evidence="8">
    <location>
        <begin position="273"/>
        <end position="294"/>
    </location>
</feature>
<evidence type="ECO:0000256" key="8">
    <source>
        <dbReference type="SAM" id="Phobius"/>
    </source>
</evidence>
<evidence type="ECO:0000256" key="1">
    <source>
        <dbReference type="ARBA" id="ARBA00004651"/>
    </source>
</evidence>
<evidence type="ECO:0000313" key="12">
    <source>
        <dbReference type="Proteomes" id="UP000007039"/>
    </source>
</evidence>
<dbReference type="OrthoDB" id="9808461at2"/>
<dbReference type="GO" id="GO:0042953">
    <property type="term" value="P:lipoprotein transport"/>
    <property type="evidence" value="ECO:0007669"/>
    <property type="project" value="InterPro"/>
</dbReference>
<evidence type="ECO:0000313" key="11">
    <source>
        <dbReference type="EMBL" id="ADR18047.1"/>
    </source>
</evidence>
<dbReference type="EMBL" id="CP002347">
    <property type="protein sequence ID" value="ADR18047.1"/>
    <property type="molecule type" value="Genomic_DNA"/>
</dbReference>
<dbReference type="RefSeq" id="WP_013450264.1">
    <property type="nucleotide sequence ID" value="NC_014758.1"/>
</dbReference>
<keyword evidence="7 8" id="KW-0472">Membrane</keyword>
<dbReference type="InterPro" id="IPR011925">
    <property type="entry name" value="LolCE_TM"/>
</dbReference>
<gene>
    <name evidence="11" type="ordered locus">Calni_0133</name>
</gene>
<comment type="subcellular location">
    <subcellularLocation>
        <location evidence="1">Cell membrane</location>
        <topology evidence="1">Multi-pass membrane protein</topology>
    </subcellularLocation>
</comment>
<dbReference type="NCBIfam" id="TIGR02212">
    <property type="entry name" value="lolCE"/>
    <property type="match status" value="1"/>
</dbReference>
<keyword evidence="3" id="KW-0813">Transport</keyword>
<dbReference type="InterPro" id="IPR051447">
    <property type="entry name" value="Lipoprotein-release_system"/>
</dbReference>
<sequence precursor="true">MKIENFIALRYIKSKKETKAISFISVIAIIGILLGVATLIVVTNVFTGFENNLKDKILGANSHIIVNRIDVGTISDWQKVENKIRETKGVVAVSPFVFSQVLLTGPANVSGVMLRGIIPEKEAQAINIKQFITAGDLFKLKYDFDNKSGIVLGKDLALTLGVRLYDEVVMVAPFGKKGPFGFTPKMQKFYVVAIFDSGMYDYNNGLAFVDIKAAQKFFDLGDTITGFSVKVDNIDRASRIAKEIATKLDFPFWARDWLSMNKNLFSALELEKAAMFVVLTLIVVVASFNIVSLITMTVKDKKRDIAILRAMGASEKMIQKIFIKQGLIIGVMGTFLGDILALVICFILKKYKIISLPKDVYFMDRIPVEIVPEVFLIVTVSAILITYLSALYPARQGARMDPIAALRNE</sequence>
<proteinExistence type="inferred from homology"/>
<reference key="1">
    <citation type="submission" date="2010-11" db="EMBL/GenBank/DDBJ databases">
        <title>The complete genome of chromosome of Calditerrivibrio nitroreducens DSM 19672.</title>
        <authorList>
            <consortium name="US DOE Joint Genome Institute (JGI-PGF)"/>
            <person name="Lucas S."/>
            <person name="Copeland A."/>
            <person name="Lapidus A."/>
            <person name="Bruce D."/>
            <person name="Goodwin L."/>
            <person name="Pitluck S."/>
            <person name="Kyrpides N."/>
            <person name="Mavromatis K."/>
            <person name="Ivanova N."/>
            <person name="Mikhailova N."/>
            <person name="Zeytun A."/>
            <person name="Brettin T."/>
            <person name="Detter J.C."/>
            <person name="Tapia R."/>
            <person name="Han C."/>
            <person name="Land M."/>
            <person name="Hauser L."/>
            <person name="Markowitz V."/>
            <person name="Cheng J.-F."/>
            <person name="Hugenholtz P."/>
            <person name="Woyke T."/>
            <person name="Wu D."/>
            <person name="Spring S."/>
            <person name="Schroeder M."/>
            <person name="Brambilla E."/>
            <person name="Klenk H.-P."/>
            <person name="Eisen J.A."/>
        </authorList>
    </citation>
    <scope>NUCLEOTIDE SEQUENCE [LARGE SCALE GENOMIC DNA]</scope>
    <source>
        <strain>DSM 19672</strain>
    </source>
</reference>
<dbReference type="GO" id="GO:0044874">
    <property type="term" value="P:lipoprotein localization to outer membrane"/>
    <property type="evidence" value="ECO:0007669"/>
    <property type="project" value="TreeGrafter"/>
</dbReference>
<dbReference type="STRING" id="768670.Calni_0133"/>
<dbReference type="PANTHER" id="PTHR30489:SF0">
    <property type="entry name" value="LIPOPROTEIN-RELEASING SYSTEM TRANSMEMBRANE PROTEIN LOLE"/>
    <property type="match status" value="1"/>
</dbReference>
<evidence type="ECO:0000259" key="10">
    <source>
        <dbReference type="Pfam" id="PF12704"/>
    </source>
</evidence>
<dbReference type="Proteomes" id="UP000007039">
    <property type="component" value="Chromosome"/>
</dbReference>